<dbReference type="GO" id="GO:0003755">
    <property type="term" value="F:peptidyl-prolyl cis-trans isomerase activity"/>
    <property type="evidence" value="ECO:0007669"/>
    <property type="project" value="UniProtKB-UniRule"/>
</dbReference>
<dbReference type="SUPFAM" id="SSF54534">
    <property type="entry name" value="FKBP-like"/>
    <property type="match status" value="1"/>
</dbReference>
<evidence type="ECO:0000256" key="4">
    <source>
        <dbReference type="ARBA" id="ARBA00016902"/>
    </source>
</evidence>
<dbReference type="Gene3D" id="1.10.3120.10">
    <property type="entry name" value="Trigger factor, C-terminal domain"/>
    <property type="match status" value="1"/>
</dbReference>
<dbReference type="PIRSF" id="PIRSF003095">
    <property type="entry name" value="Trigger_factor"/>
    <property type="match status" value="1"/>
</dbReference>
<evidence type="ECO:0000256" key="10">
    <source>
        <dbReference type="ARBA" id="ARBA00024849"/>
    </source>
</evidence>
<dbReference type="InterPro" id="IPR027304">
    <property type="entry name" value="Trigger_fact/SurA_dom_sf"/>
</dbReference>
<dbReference type="InterPro" id="IPR046357">
    <property type="entry name" value="PPIase_dom_sf"/>
</dbReference>
<keyword evidence="12" id="KW-0963">Cytoplasm</keyword>
<organism evidence="17 18">
    <name type="scientific">Paratissierella segnis</name>
    <dbReference type="NCBI Taxonomy" id="2763679"/>
    <lineage>
        <taxon>Bacteria</taxon>
        <taxon>Bacillati</taxon>
        <taxon>Bacillota</taxon>
        <taxon>Tissierellia</taxon>
        <taxon>Tissierellales</taxon>
        <taxon>Tissierellaceae</taxon>
        <taxon>Paratissierella</taxon>
    </lineage>
</organism>
<dbReference type="InterPro" id="IPR036611">
    <property type="entry name" value="Trigger_fac_ribosome-bd_sf"/>
</dbReference>
<dbReference type="HAMAP" id="MF_00303">
    <property type="entry name" value="Trigger_factor_Tig"/>
    <property type="match status" value="1"/>
</dbReference>
<dbReference type="PANTHER" id="PTHR30560">
    <property type="entry name" value="TRIGGER FACTOR CHAPERONE AND PEPTIDYL-PROLYL CIS/TRANS ISOMERASE"/>
    <property type="match status" value="1"/>
</dbReference>
<dbReference type="GO" id="GO:0005737">
    <property type="term" value="C:cytoplasm"/>
    <property type="evidence" value="ECO:0007669"/>
    <property type="project" value="UniProtKB-SubCell"/>
</dbReference>
<dbReference type="GO" id="GO:0043022">
    <property type="term" value="F:ribosome binding"/>
    <property type="evidence" value="ECO:0007669"/>
    <property type="project" value="TreeGrafter"/>
</dbReference>
<evidence type="ECO:0000313" key="18">
    <source>
        <dbReference type="Proteomes" id="UP000601171"/>
    </source>
</evidence>
<evidence type="ECO:0000256" key="15">
    <source>
        <dbReference type="SAM" id="Coils"/>
    </source>
</evidence>
<dbReference type="Pfam" id="PF00254">
    <property type="entry name" value="FKBP_C"/>
    <property type="match status" value="1"/>
</dbReference>
<comment type="similarity">
    <text evidence="2 12 14">Belongs to the FKBP-type PPIase family. Tig subfamily.</text>
</comment>
<evidence type="ECO:0000256" key="2">
    <source>
        <dbReference type="ARBA" id="ARBA00005464"/>
    </source>
</evidence>
<comment type="catalytic activity">
    <reaction evidence="1 12 13">
        <text>[protein]-peptidylproline (omega=180) = [protein]-peptidylproline (omega=0)</text>
        <dbReference type="Rhea" id="RHEA:16237"/>
        <dbReference type="Rhea" id="RHEA-COMP:10747"/>
        <dbReference type="Rhea" id="RHEA-COMP:10748"/>
        <dbReference type="ChEBI" id="CHEBI:83833"/>
        <dbReference type="ChEBI" id="CHEBI:83834"/>
        <dbReference type="EC" id="5.2.1.8"/>
    </reaction>
</comment>
<dbReference type="Pfam" id="PF05698">
    <property type="entry name" value="Trigger_C"/>
    <property type="match status" value="1"/>
</dbReference>
<dbReference type="GO" id="GO:0043335">
    <property type="term" value="P:protein unfolding"/>
    <property type="evidence" value="ECO:0007669"/>
    <property type="project" value="TreeGrafter"/>
</dbReference>
<evidence type="ECO:0000256" key="5">
    <source>
        <dbReference type="ARBA" id="ARBA00022618"/>
    </source>
</evidence>
<evidence type="ECO:0000256" key="7">
    <source>
        <dbReference type="ARBA" id="ARBA00023186"/>
    </source>
</evidence>
<keyword evidence="15" id="KW-0175">Coiled coil</keyword>
<evidence type="ECO:0000256" key="12">
    <source>
        <dbReference type="HAMAP-Rule" id="MF_00303"/>
    </source>
</evidence>
<dbReference type="Gene3D" id="3.30.70.1050">
    <property type="entry name" value="Trigger factor ribosome-binding domain"/>
    <property type="match status" value="1"/>
</dbReference>
<dbReference type="GO" id="GO:0044183">
    <property type="term" value="F:protein folding chaperone"/>
    <property type="evidence" value="ECO:0007669"/>
    <property type="project" value="TreeGrafter"/>
</dbReference>
<dbReference type="Proteomes" id="UP000601171">
    <property type="component" value="Unassembled WGS sequence"/>
</dbReference>
<dbReference type="RefSeq" id="WP_262429721.1">
    <property type="nucleotide sequence ID" value="NZ_JACRTG010000018.1"/>
</dbReference>
<dbReference type="InterPro" id="IPR008880">
    <property type="entry name" value="Trigger_fac_C"/>
</dbReference>
<dbReference type="InterPro" id="IPR008881">
    <property type="entry name" value="Trigger_fac_ribosome-bd_bac"/>
</dbReference>
<evidence type="ECO:0000256" key="8">
    <source>
        <dbReference type="ARBA" id="ARBA00023235"/>
    </source>
</evidence>
<comment type="caution">
    <text evidence="17">The sequence shown here is derived from an EMBL/GenBank/DDBJ whole genome shotgun (WGS) entry which is preliminary data.</text>
</comment>
<dbReference type="AlphaFoldDB" id="A0A926EVH6"/>
<dbReference type="EMBL" id="JACRTG010000018">
    <property type="protein sequence ID" value="MBC8588272.1"/>
    <property type="molecule type" value="Genomic_DNA"/>
</dbReference>
<dbReference type="GO" id="GO:0015031">
    <property type="term" value="P:protein transport"/>
    <property type="evidence" value="ECO:0007669"/>
    <property type="project" value="UniProtKB-UniRule"/>
</dbReference>
<keyword evidence="8 12" id="KW-0413">Isomerase</keyword>
<dbReference type="Gene3D" id="3.10.50.40">
    <property type="match status" value="1"/>
</dbReference>
<comment type="subcellular location">
    <subcellularLocation>
        <location evidence="12">Cytoplasm</location>
    </subcellularLocation>
    <text evidence="12">About half TF is bound to the ribosome near the polypeptide exit tunnel while the other half is free in the cytoplasm.</text>
</comment>
<dbReference type="Pfam" id="PF05697">
    <property type="entry name" value="Trigger_N"/>
    <property type="match status" value="1"/>
</dbReference>
<evidence type="ECO:0000256" key="1">
    <source>
        <dbReference type="ARBA" id="ARBA00000971"/>
    </source>
</evidence>
<proteinExistence type="inferred from homology"/>
<keyword evidence="18" id="KW-1185">Reference proteome</keyword>
<accession>A0A926EVH6</accession>
<evidence type="ECO:0000259" key="16">
    <source>
        <dbReference type="PROSITE" id="PS50059"/>
    </source>
</evidence>
<dbReference type="EC" id="5.2.1.8" evidence="3 12"/>
<feature type="coiled-coil region" evidence="15">
    <location>
        <begin position="368"/>
        <end position="395"/>
    </location>
</feature>
<dbReference type="PANTHER" id="PTHR30560:SF3">
    <property type="entry name" value="TRIGGER FACTOR-LIKE PROTEIN TIG, CHLOROPLASTIC"/>
    <property type="match status" value="1"/>
</dbReference>
<dbReference type="SUPFAM" id="SSF102735">
    <property type="entry name" value="Trigger factor ribosome-binding domain"/>
    <property type="match status" value="1"/>
</dbReference>
<dbReference type="GO" id="GO:0051301">
    <property type="term" value="P:cell division"/>
    <property type="evidence" value="ECO:0007669"/>
    <property type="project" value="UniProtKB-KW"/>
</dbReference>
<dbReference type="InterPro" id="IPR037041">
    <property type="entry name" value="Trigger_fac_C_sf"/>
</dbReference>
<evidence type="ECO:0000256" key="6">
    <source>
        <dbReference type="ARBA" id="ARBA00023110"/>
    </source>
</evidence>
<dbReference type="InterPro" id="IPR005215">
    <property type="entry name" value="Trig_fac"/>
</dbReference>
<name>A0A926EVH6_9FIRM</name>
<evidence type="ECO:0000313" key="17">
    <source>
        <dbReference type="EMBL" id="MBC8588272.1"/>
    </source>
</evidence>
<reference evidence="17" key="1">
    <citation type="submission" date="2020-08" db="EMBL/GenBank/DDBJ databases">
        <title>Genome public.</title>
        <authorList>
            <person name="Liu C."/>
            <person name="Sun Q."/>
        </authorList>
    </citation>
    <scope>NUCLEOTIDE SEQUENCE</scope>
    <source>
        <strain evidence="17">BX21</strain>
    </source>
</reference>
<keyword evidence="6 12" id="KW-0697">Rotamase</keyword>
<dbReference type="GO" id="GO:0051083">
    <property type="term" value="P:'de novo' cotranslational protein folding"/>
    <property type="evidence" value="ECO:0007669"/>
    <property type="project" value="TreeGrafter"/>
</dbReference>
<dbReference type="SUPFAM" id="SSF109998">
    <property type="entry name" value="Triger factor/SurA peptide-binding domain-like"/>
    <property type="match status" value="1"/>
</dbReference>
<keyword evidence="5 12" id="KW-0132">Cell division</keyword>
<feature type="coiled-coil region" evidence="15">
    <location>
        <begin position="261"/>
        <end position="288"/>
    </location>
</feature>
<evidence type="ECO:0000256" key="11">
    <source>
        <dbReference type="ARBA" id="ARBA00029986"/>
    </source>
</evidence>
<evidence type="ECO:0000256" key="3">
    <source>
        <dbReference type="ARBA" id="ARBA00013194"/>
    </source>
</evidence>
<dbReference type="FunFam" id="3.10.50.40:FF:000001">
    <property type="entry name" value="Trigger factor"/>
    <property type="match status" value="1"/>
</dbReference>
<dbReference type="PROSITE" id="PS50059">
    <property type="entry name" value="FKBP_PPIASE"/>
    <property type="match status" value="1"/>
</dbReference>
<comment type="domain">
    <text evidence="12">Consists of 3 domains; the N-terminus binds the ribosome, the middle domain has PPIase activity, while the C-terminus has intrinsic chaperone activity on its own.</text>
</comment>
<keyword evidence="9 12" id="KW-0131">Cell cycle</keyword>
<gene>
    <name evidence="12" type="primary">tig</name>
    <name evidence="17" type="ORF">H8707_08465</name>
</gene>
<sequence>MEFSLEKQENNRAFFNIEISTEKFEEAVQKTYLRNRNKFNIPGFRRGKTPRKIIEMNYGEGIFYEDAINEILPEAYDLAIADLGLEVVSSPEVDIESIEKGKPIVIKVEVDVKPEVKLGDYQSIELEKIEYNVTDELIDAKLEETRDLNSRLIEVEDRTVEKGDILTIDYEGFMDGESFSGGKAENHQLEIGSNSFIPGFEDQLIGKNKGEDVEIQVTFPEDYHAEDLAGKEAIFKVKIHGVKVKELPDLDDEFAKDVSEYDTLQEYKDSIKKELEESMKNKEKTDTENRAIERVVESSEVEIPEGMIETRLENEVKDFEYRLRMQGLDFESYLKITNSSIDDLKEQFRPNLETRIKTELVLEAIGKKENMEATDEDIEAELEKLSEQYAEDDKEKFKENMKKGDLSFLHQGIINNKVIDLLVSNVKFI</sequence>
<evidence type="ECO:0000256" key="14">
    <source>
        <dbReference type="RuleBase" id="RU003914"/>
    </source>
</evidence>
<dbReference type="InterPro" id="IPR001179">
    <property type="entry name" value="PPIase_FKBP_dom"/>
</dbReference>
<evidence type="ECO:0000256" key="13">
    <source>
        <dbReference type="PROSITE-ProRule" id="PRU00277"/>
    </source>
</evidence>
<evidence type="ECO:0000256" key="9">
    <source>
        <dbReference type="ARBA" id="ARBA00023306"/>
    </source>
</evidence>
<protein>
    <recommendedName>
        <fullName evidence="4 12">Trigger factor</fullName>
        <shortName evidence="12">TF</shortName>
        <ecNumber evidence="3 12">5.2.1.8</ecNumber>
    </recommendedName>
    <alternativeName>
        <fullName evidence="11 12">PPIase</fullName>
    </alternativeName>
</protein>
<dbReference type="NCBIfam" id="TIGR00115">
    <property type="entry name" value="tig"/>
    <property type="match status" value="1"/>
</dbReference>
<keyword evidence="7 12" id="KW-0143">Chaperone</keyword>
<feature type="domain" description="PPIase FKBP-type" evidence="16">
    <location>
        <begin position="163"/>
        <end position="245"/>
    </location>
</feature>
<comment type="function">
    <text evidence="10 12">Involved in protein export. Acts as a chaperone by maintaining the newly synthesized protein in an open conformation. Functions as a peptidyl-prolyl cis-trans isomerase.</text>
</comment>